<dbReference type="RefSeq" id="WP_301592456.1">
    <property type="nucleotide sequence ID" value="NZ_JAPFQI010000030.1"/>
</dbReference>
<dbReference type="SUPFAM" id="SSF52172">
    <property type="entry name" value="CheY-like"/>
    <property type="match status" value="1"/>
</dbReference>
<comment type="caution">
    <text evidence="3">The sequence shown here is derived from an EMBL/GenBank/DDBJ whole genome shotgun (WGS) entry which is preliminary data.</text>
</comment>
<proteinExistence type="predicted"/>
<reference evidence="3 4" key="1">
    <citation type="submission" date="2022-10" db="EMBL/GenBank/DDBJ databases">
        <title>Roseococcus glaciei nov., sp. nov., isolated from glacier.</title>
        <authorList>
            <person name="Liu Q."/>
            <person name="Xin Y.-H."/>
        </authorList>
    </citation>
    <scope>NUCLEOTIDE SEQUENCE [LARGE SCALE GENOMIC DNA]</scope>
    <source>
        <strain evidence="3 4">MDT2-1-1</strain>
    </source>
</reference>
<evidence type="ECO:0000256" key="1">
    <source>
        <dbReference type="PROSITE-ProRule" id="PRU00169"/>
    </source>
</evidence>
<dbReference type="EMBL" id="JAPFQI010000030">
    <property type="protein sequence ID" value="MCW8088259.1"/>
    <property type="molecule type" value="Genomic_DNA"/>
</dbReference>
<evidence type="ECO:0000313" key="4">
    <source>
        <dbReference type="Proteomes" id="UP001526430"/>
    </source>
</evidence>
<dbReference type="SMART" id="SM00448">
    <property type="entry name" value="REC"/>
    <property type="match status" value="1"/>
</dbReference>
<dbReference type="Proteomes" id="UP001526430">
    <property type="component" value="Unassembled WGS sequence"/>
</dbReference>
<evidence type="ECO:0000259" key="2">
    <source>
        <dbReference type="PROSITE" id="PS50110"/>
    </source>
</evidence>
<keyword evidence="4" id="KW-1185">Reference proteome</keyword>
<gene>
    <name evidence="3" type="ORF">OF850_21950</name>
</gene>
<dbReference type="Gene3D" id="3.40.50.2300">
    <property type="match status" value="1"/>
</dbReference>
<dbReference type="InterPro" id="IPR001789">
    <property type="entry name" value="Sig_transdc_resp-reg_receiver"/>
</dbReference>
<sequence length="131" mass="13396">MGSLSGESPGGTAPCQVLVVEDETFIALELELNLTEAGFVVIGPAPTVAAALALLASHRPDVAVLDVNLRGERVTPVAEALKAMGVPFVLTSAYSAADLASDAVLASARNVGKPTKRTALLGALRDFLDGR</sequence>
<protein>
    <submittedName>
        <fullName evidence="3">Response regulator</fullName>
    </submittedName>
</protein>
<evidence type="ECO:0000313" key="3">
    <source>
        <dbReference type="EMBL" id="MCW8088259.1"/>
    </source>
</evidence>
<accession>A0ABT3P1H1</accession>
<organism evidence="3 4">
    <name type="scientific">Sabulicella glaciei</name>
    <dbReference type="NCBI Taxonomy" id="2984948"/>
    <lineage>
        <taxon>Bacteria</taxon>
        <taxon>Pseudomonadati</taxon>
        <taxon>Pseudomonadota</taxon>
        <taxon>Alphaproteobacteria</taxon>
        <taxon>Acetobacterales</taxon>
        <taxon>Acetobacteraceae</taxon>
        <taxon>Sabulicella</taxon>
    </lineage>
</organism>
<dbReference type="InterPro" id="IPR011006">
    <property type="entry name" value="CheY-like_superfamily"/>
</dbReference>
<feature type="domain" description="Response regulatory" evidence="2">
    <location>
        <begin position="16"/>
        <end position="128"/>
    </location>
</feature>
<feature type="modified residue" description="4-aspartylphosphate" evidence="1">
    <location>
        <position position="66"/>
    </location>
</feature>
<dbReference type="PROSITE" id="PS50110">
    <property type="entry name" value="RESPONSE_REGULATORY"/>
    <property type="match status" value="1"/>
</dbReference>
<keyword evidence="1" id="KW-0597">Phosphoprotein</keyword>
<dbReference type="Pfam" id="PF00072">
    <property type="entry name" value="Response_reg"/>
    <property type="match status" value="1"/>
</dbReference>
<name>A0ABT3P1H1_9PROT</name>